<evidence type="ECO:0000313" key="2">
    <source>
        <dbReference type="Proteomes" id="UP001138997"/>
    </source>
</evidence>
<name>A0A9X1SY37_9ACTN</name>
<keyword evidence="2" id="KW-1185">Reference proteome</keyword>
<accession>A0A9X1SY37</accession>
<proteinExistence type="predicted"/>
<organism evidence="1 2">
    <name type="scientific">Kineosporia babensis</name>
    <dbReference type="NCBI Taxonomy" id="499548"/>
    <lineage>
        <taxon>Bacteria</taxon>
        <taxon>Bacillati</taxon>
        <taxon>Actinomycetota</taxon>
        <taxon>Actinomycetes</taxon>
        <taxon>Kineosporiales</taxon>
        <taxon>Kineosporiaceae</taxon>
        <taxon>Kineosporia</taxon>
    </lineage>
</organism>
<protein>
    <submittedName>
        <fullName evidence="1">Uncharacterized protein</fullName>
    </submittedName>
</protein>
<sequence length="185" mass="19176">MTRYVEPVVNTYWAPTGAEAEAVGVDPIVLAQQAKEGLRLPKPRLARSPSGSGWVNEYLWVWLESSWEEKEATASTGGGAGGGLGAQWATVTARPREMVIRVGSESVSCAGPGRAWRLADGAGVPDGDGCAVMVSESGRRVEVSVEVPYEVSWTGSGGSGGDLGVLTASANQTITVLESVTAGVR</sequence>
<dbReference type="Proteomes" id="UP001138997">
    <property type="component" value="Unassembled WGS sequence"/>
</dbReference>
<dbReference type="RefSeq" id="WP_231449693.1">
    <property type="nucleotide sequence ID" value="NZ_JAJOMB010000035.1"/>
</dbReference>
<reference evidence="1" key="1">
    <citation type="submission" date="2021-11" db="EMBL/GenBank/DDBJ databases">
        <title>Streptomyces corallinus and Kineosporia corallina sp. nov., two new coral-derived marine actinobacteria.</title>
        <authorList>
            <person name="Buangrab K."/>
            <person name="Sutthacheep M."/>
            <person name="Yeemin T."/>
            <person name="Harunari E."/>
            <person name="Igarashi Y."/>
            <person name="Sripreechasak P."/>
            <person name="Kanchanasin P."/>
            <person name="Tanasupawat S."/>
            <person name="Phongsopitanun W."/>
        </authorList>
    </citation>
    <scope>NUCLEOTIDE SEQUENCE</scope>
    <source>
        <strain evidence="1">JCM 31032</strain>
    </source>
</reference>
<evidence type="ECO:0000313" key="1">
    <source>
        <dbReference type="EMBL" id="MCD5316842.1"/>
    </source>
</evidence>
<gene>
    <name evidence="1" type="ORF">LR394_38700</name>
</gene>
<dbReference type="EMBL" id="JAJOMB010000035">
    <property type="protein sequence ID" value="MCD5316842.1"/>
    <property type="molecule type" value="Genomic_DNA"/>
</dbReference>
<comment type="caution">
    <text evidence="1">The sequence shown here is derived from an EMBL/GenBank/DDBJ whole genome shotgun (WGS) entry which is preliminary data.</text>
</comment>
<dbReference type="AlphaFoldDB" id="A0A9X1SY37"/>